<evidence type="ECO:0000256" key="8">
    <source>
        <dbReference type="SAM" id="MobiDB-lite"/>
    </source>
</evidence>
<evidence type="ECO:0000256" key="7">
    <source>
        <dbReference type="SAM" id="Coils"/>
    </source>
</evidence>
<dbReference type="InterPro" id="IPR023088">
    <property type="entry name" value="PDEase"/>
</dbReference>
<dbReference type="CDD" id="cd00077">
    <property type="entry name" value="HDc"/>
    <property type="match status" value="1"/>
</dbReference>
<dbReference type="PANTHER" id="PTHR11347">
    <property type="entry name" value="CYCLIC NUCLEOTIDE PHOSPHODIESTERASE"/>
    <property type="match status" value="1"/>
</dbReference>
<feature type="compositionally biased region" description="Polar residues" evidence="8">
    <location>
        <begin position="335"/>
        <end position="345"/>
    </location>
</feature>
<feature type="region of interest" description="Disordered" evidence="8">
    <location>
        <begin position="862"/>
        <end position="938"/>
    </location>
</feature>
<feature type="binding site" evidence="4">
    <location>
        <position position="752"/>
    </location>
    <ligand>
        <name>AMP</name>
        <dbReference type="ChEBI" id="CHEBI:456215"/>
    </ligand>
</feature>
<dbReference type="GO" id="GO:0007165">
    <property type="term" value="P:signal transduction"/>
    <property type="evidence" value="ECO:0007669"/>
    <property type="project" value="InterPro"/>
</dbReference>
<feature type="compositionally biased region" description="Polar residues" evidence="8">
    <location>
        <begin position="368"/>
        <end position="380"/>
    </location>
</feature>
<dbReference type="GO" id="GO:0004114">
    <property type="term" value="F:3',5'-cyclic-nucleotide phosphodiesterase activity"/>
    <property type="evidence" value="ECO:0007669"/>
    <property type="project" value="InterPro"/>
</dbReference>
<feature type="binding site" evidence="5">
    <location>
        <position position="752"/>
    </location>
    <ligand>
        <name>Zn(2+)</name>
        <dbReference type="ChEBI" id="CHEBI:29105"/>
        <label>1</label>
    </ligand>
</feature>
<comment type="cofactor">
    <cofactor evidence="6">
        <name>a divalent metal cation</name>
        <dbReference type="ChEBI" id="CHEBI:60240"/>
    </cofactor>
    <text evidence="6">Binds 2 divalent metal cations per subunit. Site 1 may preferentially bind zinc ions, while site 2 has a preference for magnesium and/or manganese ions.</text>
</comment>
<feature type="binding site" evidence="4">
    <location>
        <position position="642"/>
    </location>
    <ligand>
        <name>AMP</name>
        <dbReference type="ChEBI" id="CHEBI:456215"/>
    </ligand>
</feature>
<dbReference type="AlphaFoldDB" id="A0A7S1KLP0"/>
<dbReference type="PRINTS" id="PR00387">
    <property type="entry name" value="PDIESTERASE1"/>
</dbReference>
<feature type="binding site" evidence="5">
    <location>
        <position position="642"/>
    </location>
    <ligand>
        <name>Zn(2+)</name>
        <dbReference type="ChEBI" id="CHEBI:29105"/>
        <label>1</label>
    </ligand>
</feature>
<dbReference type="InterPro" id="IPR023174">
    <property type="entry name" value="PDEase_CS"/>
</dbReference>
<feature type="coiled-coil region" evidence="7">
    <location>
        <begin position="263"/>
        <end position="314"/>
    </location>
</feature>
<dbReference type="Pfam" id="PF00233">
    <property type="entry name" value="PDEase_I"/>
    <property type="match status" value="1"/>
</dbReference>
<name>A0A7S1KLP0_9EUKA</name>
<dbReference type="InterPro" id="IPR002073">
    <property type="entry name" value="PDEase_catalytic_dom"/>
</dbReference>
<accession>A0A7S1KLP0</accession>
<feature type="compositionally biased region" description="Acidic residues" evidence="8">
    <location>
        <begin position="348"/>
        <end position="362"/>
    </location>
</feature>
<dbReference type="EC" id="3.1.4.-" evidence="6"/>
<evidence type="ECO:0000256" key="3">
    <source>
        <dbReference type="PIRSR" id="PIRSR623088-1"/>
    </source>
</evidence>
<keyword evidence="1 5" id="KW-0479">Metal-binding</keyword>
<feature type="binding site" evidence="4">
    <location>
        <position position="803"/>
    </location>
    <ligand>
        <name>AMP</name>
        <dbReference type="ChEBI" id="CHEBI:456215"/>
    </ligand>
</feature>
<feature type="region of interest" description="Disordered" evidence="8">
    <location>
        <begin position="334"/>
        <end position="419"/>
    </location>
</feature>
<feature type="domain" description="PDEase" evidence="9">
    <location>
        <begin position="525"/>
        <end position="846"/>
    </location>
</feature>
<dbReference type="EMBL" id="HBGD01000817">
    <property type="protein sequence ID" value="CAD9077442.1"/>
    <property type="molecule type" value="Transcribed_RNA"/>
</dbReference>
<feature type="compositionally biased region" description="Polar residues" evidence="8">
    <location>
        <begin position="894"/>
        <end position="907"/>
    </location>
</feature>
<dbReference type="SUPFAM" id="SSF109604">
    <property type="entry name" value="HD-domain/PDEase-like"/>
    <property type="match status" value="1"/>
</dbReference>
<reference evidence="10" key="1">
    <citation type="submission" date="2021-01" db="EMBL/GenBank/DDBJ databases">
        <authorList>
            <person name="Corre E."/>
            <person name="Pelletier E."/>
            <person name="Niang G."/>
            <person name="Scheremetjew M."/>
            <person name="Finn R."/>
            <person name="Kale V."/>
            <person name="Holt S."/>
            <person name="Cochrane G."/>
            <person name="Meng A."/>
            <person name="Brown T."/>
            <person name="Cohen L."/>
        </authorList>
    </citation>
    <scope>NUCLEOTIDE SEQUENCE</scope>
    <source>
        <strain evidence="10">WS</strain>
    </source>
</reference>
<organism evidence="10">
    <name type="scientific">Percolomonas cosmopolitus</name>
    <dbReference type="NCBI Taxonomy" id="63605"/>
    <lineage>
        <taxon>Eukaryota</taxon>
        <taxon>Discoba</taxon>
        <taxon>Heterolobosea</taxon>
        <taxon>Tetramitia</taxon>
        <taxon>Eutetramitia</taxon>
        <taxon>Percolomonadidae</taxon>
        <taxon>Percolomonas</taxon>
    </lineage>
</organism>
<dbReference type="GO" id="GO:0046872">
    <property type="term" value="F:metal ion binding"/>
    <property type="evidence" value="ECO:0007669"/>
    <property type="project" value="UniProtKB-KW"/>
</dbReference>
<dbReference type="PROSITE" id="PS51845">
    <property type="entry name" value="PDEASE_I_2"/>
    <property type="match status" value="1"/>
</dbReference>
<protein>
    <recommendedName>
        <fullName evidence="6">Phosphodiesterase</fullName>
        <ecNumber evidence="6">3.1.4.-</ecNumber>
    </recommendedName>
</protein>
<feature type="binding site" evidence="5">
    <location>
        <position position="642"/>
    </location>
    <ligand>
        <name>Zn(2+)</name>
        <dbReference type="ChEBI" id="CHEBI:29105"/>
        <label>2</label>
    </ligand>
</feature>
<dbReference type="PROSITE" id="PS00126">
    <property type="entry name" value="PDEASE_I_1"/>
    <property type="match status" value="1"/>
</dbReference>
<evidence type="ECO:0000256" key="2">
    <source>
        <dbReference type="ARBA" id="ARBA00022801"/>
    </source>
</evidence>
<feature type="active site" description="Proton donor" evidence="3">
    <location>
        <position position="601"/>
    </location>
</feature>
<gene>
    <name evidence="10" type="ORF">PCOS0759_LOCUS674</name>
</gene>
<keyword evidence="2 6" id="KW-0378">Hydrolase</keyword>
<dbReference type="SMART" id="SM00471">
    <property type="entry name" value="HDc"/>
    <property type="match status" value="1"/>
</dbReference>
<keyword evidence="7" id="KW-0175">Coiled coil</keyword>
<dbReference type="Gene3D" id="1.10.1300.10">
    <property type="entry name" value="3'5'-cyclic nucleotide phosphodiesterase, catalytic domain"/>
    <property type="match status" value="1"/>
</dbReference>
<feature type="compositionally biased region" description="Polar residues" evidence="8">
    <location>
        <begin position="57"/>
        <end position="70"/>
    </location>
</feature>
<feature type="binding site" evidence="4">
    <location>
        <begin position="601"/>
        <end position="605"/>
    </location>
    <ligand>
        <name>AMP</name>
        <dbReference type="ChEBI" id="CHEBI:456215"/>
    </ligand>
</feature>
<evidence type="ECO:0000256" key="6">
    <source>
        <dbReference type="RuleBase" id="RU363067"/>
    </source>
</evidence>
<evidence type="ECO:0000256" key="4">
    <source>
        <dbReference type="PIRSR" id="PIRSR623088-2"/>
    </source>
</evidence>
<evidence type="ECO:0000256" key="5">
    <source>
        <dbReference type="PIRSR" id="PIRSR623088-3"/>
    </source>
</evidence>
<feature type="region of interest" description="Disordered" evidence="8">
    <location>
        <begin position="57"/>
        <end position="83"/>
    </location>
</feature>
<evidence type="ECO:0000256" key="1">
    <source>
        <dbReference type="ARBA" id="ARBA00022723"/>
    </source>
</evidence>
<evidence type="ECO:0000313" key="10">
    <source>
        <dbReference type="EMBL" id="CAD9077442.1"/>
    </source>
</evidence>
<feature type="binding site" evidence="5">
    <location>
        <position position="605"/>
    </location>
    <ligand>
        <name>Zn(2+)</name>
        <dbReference type="ChEBI" id="CHEBI:29105"/>
        <label>1</label>
    </ligand>
</feature>
<dbReference type="InterPro" id="IPR036971">
    <property type="entry name" value="PDEase_catalytic_dom_sf"/>
</dbReference>
<evidence type="ECO:0000259" key="9">
    <source>
        <dbReference type="PROSITE" id="PS51845"/>
    </source>
</evidence>
<sequence>MGQICTKRTSPWDPANINFSTIVPRETTEDKQYYNPYLEPVFTCIPHLGLLESQTSERLSVGASTPTPISRNDHHQDSVPSIESGTVVDDDEVVSFTAVNGFSASLSTPVGERSRSPSLRGAASPDQISVGFIPKERCVIVIVGHLKIETQWKWTAISWRECMQYARLLWRKRYQLDDEGNPEMIKNQDQQRQQWNVFKTELEKCFWRRDLRFNAEKNTIELNFLELGTNLSWEGFVPVHFDVARVEVLPNLFAAYKDFWDYKVAVERKKDIAQKHREELEHTHKELRDARRQIKELEIENSKLQDDLQNNATNALRRRSSSVAAASRLNRANSIFSKETPQQLTVDVDSDEDDFDDEDDSSPLECPTPTNISTLHSSLFNKRRQDNDDGAQSPSSPPLSPRSSRPGTADSETQMLSRNLPVNRVLSMLRKVRKAATPSNRDRIDYICDVIKNDMLYEVDVDTLAKDEMDSETRSWIKTEFKLEHVSDTKTPTSRWKAYARMITFAKALHKDSSLRIAKRKDEEIVLDIPPEVEECLVDIDSMTKFDIFKLDKVSSHRSLYYVGLALFRKYKFFTRFNISVPRLKHFLLSLENGYLLNPYHNKLHAADVTQCVHSILQTGNILSYLTDLDIFSIILAALVHDFKHPGRTNAFEMKKLTERALMFNDQSILENYHCTEAFKLLGHEKNNILLNLKDHEYRYVRNMLISLVLSTDITHHFTIISQAQSSIIKKFNKAKKEDVTLLLRLILKCSDVSNPARPIHFAKKWAERIMEEFFEQGDEEKKLRYPVSPFMDREKSAIETCQCGFIAYICKPLYDCLQKFNSDCVVYYQQLGANEREWQRVAKEKQAAELKDEELEANYQKTHNIQKVEETEGEEGEAVDVAAAEEKKEDGNDNQPATGAASSPTNDESDEEQKPAVKTSTAAFAKPEPSISPGTTS</sequence>
<feature type="binding site" evidence="5">
    <location>
        <position position="641"/>
    </location>
    <ligand>
        <name>Zn(2+)</name>
        <dbReference type="ChEBI" id="CHEBI:29105"/>
        <label>1</label>
    </ligand>
</feature>
<proteinExistence type="inferred from homology"/>
<dbReference type="InterPro" id="IPR003607">
    <property type="entry name" value="HD/PDEase_dom"/>
</dbReference>
<comment type="similarity">
    <text evidence="6">Belongs to the cyclic nucleotide phosphodiesterase family.</text>
</comment>